<dbReference type="EMBL" id="KQ980778">
    <property type="protein sequence ID" value="KYN13214.1"/>
    <property type="molecule type" value="Genomic_DNA"/>
</dbReference>
<reference evidence="1 2" key="1">
    <citation type="submission" date="2015-09" db="EMBL/GenBank/DDBJ databases">
        <title>Trachymyrmex cornetzi WGS genome.</title>
        <authorList>
            <person name="Nygaard S."/>
            <person name="Hu H."/>
            <person name="Boomsma J."/>
            <person name="Zhang G."/>
        </authorList>
    </citation>
    <scope>NUCLEOTIDE SEQUENCE [LARGE SCALE GENOMIC DNA]</scope>
    <source>
        <strain evidence="1">Tcor2-1</strain>
        <tissue evidence="1">Whole body</tissue>
    </source>
</reference>
<proteinExistence type="predicted"/>
<accession>A0A151IYG1</accession>
<sequence>MRTQLYTVTVVPETPVRATRKTDQRVKVTARHASRYLPASSKHLRVAQSTLPVAVVADRCMDSFITTVTVALRIFYLSGSHKFVSPINGCVQQTKQFCKRFVILR</sequence>
<name>A0A151IYG1_9HYME</name>
<evidence type="ECO:0000313" key="1">
    <source>
        <dbReference type="EMBL" id="KYN13214.1"/>
    </source>
</evidence>
<keyword evidence="2" id="KW-1185">Reference proteome</keyword>
<gene>
    <name evidence="1" type="ORF">ALC57_14600</name>
</gene>
<evidence type="ECO:0000313" key="2">
    <source>
        <dbReference type="Proteomes" id="UP000078492"/>
    </source>
</evidence>
<dbReference type="AlphaFoldDB" id="A0A151IYG1"/>
<organism evidence="1 2">
    <name type="scientific">Trachymyrmex cornetzi</name>
    <dbReference type="NCBI Taxonomy" id="471704"/>
    <lineage>
        <taxon>Eukaryota</taxon>
        <taxon>Metazoa</taxon>
        <taxon>Ecdysozoa</taxon>
        <taxon>Arthropoda</taxon>
        <taxon>Hexapoda</taxon>
        <taxon>Insecta</taxon>
        <taxon>Pterygota</taxon>
        <taxon>Neoptera</taxon>
        <taxon>Endopterygota</taxon>
        <taxon>Hymenoptera</taxon>
        <taxon>Apocrita</taxon>
        <taxon>Aculeata</taxon>
        <taxon>Formicoidea</taxon>
        <taxon>Formicidae</taxon>
        <taxon>Myrmicinae</taxon>
        <taxon>Trachymyrmex</taxon>
    </lineage>
</organism>
<dbReference type="Proteomes" id="UP000078492">
    <property type="component" value="Unassembled WGS sequence"/>
</dbReference>
<protein>
    <submittedName>
        <fullName evidence="1">Uncharacterized protein</fullName>
    </submittedName>
</protein>